<evidence type="ECO:0000313" key="2">
    <source>
        <dbReference type="EMBL" id="PKU31179.1"/>
    </source>
</evidence>
<feature type="region of interest" description="Disordered" evidence="1">
    <location>
        <begin position="1"/>
        <end position="20"/>
    </location>
</feature>
<keyword evidence="3" id="KW-1185">Reference proteome</keyword>
<protein>
    <submittedName>
        <fullName evidence="2">Uncharacterized protein</fullName>
    </submittedName>
</protein>
<dbReference type="AlphaFoldDB" id="A0A2I0TBL2"/>
<dbReference type="EMBL" id="KZ513219">
    <property type="protein sequence ID" value="PKU31179.1"/>
    <property type="molecule type" value="Genomic_DNA"/>
</dbReference>
<name>A0A2I0TBL2_LIMLA</name>
<gene>
    <name evidence="2" type="ORF">llap_18517</name>
</gene>
<dbReference type="Proteomes" id="UP000233556">
    <property type="component" value="Unassembled WGS sequence"/>
</dbReference>
<accession>A0A2I0TBL2</accession>
<evidence type="ECO:0000313" key="3">
    <source>
        <dbReference type="Proteomes" id="UP000233556"/>
    </source>
</evidence>
<evidence type="ECO:0000256" key="1">
    <source>
        <dbReference type="SAM" id="MobiDB-lite"/>
    </source>
</evidence>
<organism evidence="2 3">
    <name type="scientific">Limosa lapponica baueri</name>
    <dbReference type="NCBI Taxonomy" id="1758121"/>
    <lineage>
        <taxon>Eukaryota</taxon>
        <taxon>Metazoa</taxon>
        <taxon>Chordata</taxon>
        <taxon>Craniata</taxon>
        <taxon>Vertebrata</taxon>
        <taxon>Euteleostomi</taxon>
        <taxon>Archelosauria</taxon>
        <taxon>Archosauria</taxon>
        <taxon>Dinosauria</taxon>
        <taxon>Saurischia</taxon>
        <taxon>Theropoda</taxon>
        <taxon>Coelurosauria</taxon>
        <taxon>Aves</taxon>
        <taxon>Neognathae</taxon>
        <taxon>Neoaves</taxon>
        <taxon>Charadriiformes</taxon>
        <taxon>Scolopacidae</taxon>
        <taxon>Limosa</taxon>
    </lineage>
</organism>
<sequence>MDQPRPDSSRVTTEHYDQEQLRNTSPQLHLQHFHIRVGDKVLLSQDKPNGAEWSSAKARMIDLLCNQDKRCSSLSAKFAFMQYKNGTVVIPAAYALV</sequence>
<proteinExistence type="predicted"/>
<reference evidence="3" key="2">
    <citation type="submission" date="2017-12" db="EMBL/GenBank/DDBJ databases">
        <title>Genome sequence of the Bar-tailed Godwit (Limosa lapponica baueri).</title>
        <authorList>
            <person name="Lima N.C.B."/>
            <person name="Parody-Merino A.M."/>
            <person name="Battley P.F."/>
            <person name="Fidler A.E."/>
            <person name="Prosdocimi F."/>
        </authorList>
    </citation>
    <scope>NUCLEOTIDE SEQUENCE [LARGE SCALE GENOMIC DNA]</scope>
</reference>
<reference evidence="3" key="1">
    <citation type="submission" date="2017-11" db="EMBL/GenBank/DDBJ databases">
        <authorList>
            <person name="Lima N.C."/>
            <person name="Parody-Merino A.M."/>
            <person name="Battley P.F."/>
            <person name="Fidler A.E."/>
            <person name="Prosdocimi F."/>
        </authorList>
    </citation>
    <scope>NUCLEOTIDE SEQUENCE [LARGE SCALE GENOMIC DNA]</scope>
</reference>